<dbReference type="SMART" id="SM00046">
    <property type="entry name" value="DAGKc"/>
    <property type="match status" value="1"/>
</dbReference>
<dbReference type="InterPro" id="IPR017438">
    <property type="entry name" value="ATP-NAD_kinase_N"/>
</dbReference>
<dbReference type="Pfam" id="PF24321">
    <property type="entry name" value="DUF7493"/>
    <property type="match status" value="1"/>
</dbReference>
<protein>
    <submittedName>
        <fullName evidence="3">Sphingosine kinase</fullName>
        <ecNumber evidence="3">2.7.1.91</ecNumber>
    </submittedName>
</protein>
<evidence type="ECO:0000313" key="4">
    <source>
        <dbReference type="Proteomes" id="UP001199106"/>
    </source>
</evidence>
<dbReference type="EC" id="2.7.1.91" evidence="3"/>
<accession>A0AAD4FCF7</accession>
<feature type="domain" description="DAGKc" evidence="2">
    <location>
        <begin position="153"/>
        <end position="292"/>
    </location>
</feature>
<keyword evidence="4" id="KW-1185">Reference proteome</keyword>
<dbReference type="SUPFAM" id="SSF111331">
    <property type="entry name" value="NAD kinase/diacylglycerol kinase-like"/>
    <property type="match status" value="1"/>
</dbReference>
<dbReference type="Gene3D" id="2.60.200.40">
    <property type="match status" value="1"/>
</dbReference>
<dbReference type="GO" id="GO:0008481">
    <property type="term" value="F:sphingosine kinase activity"/>
    <property type="evidence" value="ECO:0007669"/>
    <property type="project" value="UniProtKB-EC"/>
</dbReference>
<keyword evidence="3" id="KW-0418">Kinase</keyword>
<keyword evidence="3" id="KW-0808">Transferase</keyword>
<feature type="compositionally biased region" description="Low complexity" evidence="1">
    <location>
        <begin position="19"/>
        <end position="35"/>
    </location>
</feature>
<dbReference type="GO" id="GO:0046512">
    <property type="term" value="P:sphingosine biosynthetic process"/>
    <property type="evidence" value="ECO:0007669"/>
    <property type="project" value="TreeGrafter"/>
</dbReference>
<reference evidence="3" key="1">
    <citation type="submission" date="2021-07" db="EMBL/GenBank/DDBJ databases">
        <title>Genome Resource of American Ginseng Black Spot Pathogen Alternaria panax.</title>
        <authorList>
            <person name="Qiu C."/>
            <person name="Wang W."/>
            <person name="Liu Z."/>
        </authorList>
    </citation>
    <scope>NUCLEOTIDE SEQUENCE</scope>
    <source>
        <strain evidence="3">BNCC115425</strain>
    </source>
</reference>
<dbReference type="InterPro" id="IPR016064">
    <property type="entry name" value="NAD/diacylglycerol_kinase_sf"/>
</dbReference>
<dbReference type="InterPro" id="IPR055916">
    <property type="entry name" value="DUF7493"/>
</dbReference>
<dbReference type="GO" id="GO:0016020">
    <property type="term" value="C:membrane"/>
    <property type="evidence" value="ECO:0007669"/>
    <property type="project" value="TreeGrafter"/>
</dbReference>
<dbReference type="Gene3D" id="3.40.50.10330">
    <property type="entry name" value="Probable inorganic polyphosphate/atp-NAD kinase, domain 1"/>
    <property type="match status" value="1"/>
</dbReference>
<feature type="region of interest" description="Disordered" evidence="1">
    <location>
        <begin position="1"/>
        <end position="42"/>
    </location>
</feature>
<name>A0AAD4FCF7_9PLEO</name>
<gene>
    <name evidence="3" type="ORF">G6011_10149</name>
</gene>
<dbReference type="InterPro" id="IPR050187">
    <property type="entry name" value="Lipid_Phosphate_FormReg"/>
</dbReference>
<sequence length="522" mass="56649">MAAAGSDDPFRDPLLDATPSQPSQPVSQSPHSSEPTPEHMHVPDTLAVGRNASLMLGTDSLIVLDEELLESKSASCCGLSLAGKNKSTRSIPFYNILWAEHSTDGHITIQYAQPLSKTAVRPAIISYALDKPDSALTESWIEKLLSRAYGSSQRNKRIMVLVNPFGGQGGAVKTYHKSIAPIFAAARCELDVEKTTHNGHGVELARDLNIEEYDVVACCSGDGIPHEVWNGLGKRPDAARALHKIAVAQLPCGSGNAMSLNFNGTDSPSLAALAVVKGLRTPLDLSSVTQGDRRTLSFLSQTVGIVAETDLATEHLRWMGAARFTWGFLVRLINKTCYPADIAVKIEHDTKAAVRDAYRTEAARPPGTSSPERLLPAPDTGLPALKYGTAQDPLPADWELVPHPHLGNFYVGNIPYMSPDANFFPAALPNDGCLDLVRIRGDIARHTAIKTLLCVENHTFFDLDHVDYRKVSAYRIIPREQKEGYISIDGERVPFEGFQVEVHRGLGTVLSKSGHLCEARGV</sequence>
<dbReference type="PANTHER" id="PTHR12358">
    <property type="entry name" value="SPHINGOSINE KINASE"/>
    <property type="match status" value="1"/>
</dbReference>
<dbReference type="PANTHER" id="PTHR12358:SF31">
    <property type="entry name" value="ACYLGLYCEROL KINASE, MITOCHONDRIAL"/>
    <property type="match status" value="1"/>
</dbReference>
<dbReference type="Pfam" id="PF00781">
    <property type="entry name" value="DAGK_cat"/>
    <property type="match status" value="1"/>
</dbReference>
<comment type="caution">
    <text evidence="3">The sequence shown here is derived from an EMBL/GenBank/DDBJ whole genome shotgun (WGS) entry which is preliminary data.</text>
</comment>
<dbReference type="PROSITE" id="PS50146">
    <property type="entry name" value="DAGK"/>
    <property type="match status" value="1"/>
</dbReference>
<organism evidence="3 4">
    <name type="scientific">Alternaria panax</name>
    <dbReference type="NCBI Taxonomy" id="48097"/>
    <lineage>
        <taxon>Eukaryota</taxon>
        <taxon>Fungi</taxon>
        <taxon>Dikarya</taxon>
        <taxon>Ascomycota</taxon>
        <taxon>Pezizomycotina</taxon>
        <taxon>Dothideomycetes</taxon>
        <taxon>Pleosporomycetidae</taxon>
        <taxon>Pleosporales</taxon>
        <taxon>Pleosporineae</taxon>
        <taxon>Pleosporaceae</taxon>
        <taxon>Alternaria</taxon>
        <taxon>Alternaria sect. Panax</taxon>
    </lineage>
</organism>
<evidence type="ECO:0000256" key="1">
    <source>
        <dbReference type="SAM" id="MobiDB-lite"/>
    </source>
</evidence>
<dbReference type="InterPro" id="IPR001206">
    <property type="entry name" value="Diacylglycerol_kinase_cat_dom"/>
</dbReference>
<dbReference type="GO" id="GO:0005737">
    <property type="term" value="C:cytoplasm"/>
    <property type="evidence" value="ECO:0007669"/>
    <property type="project" value="TreeGrafter"/>
</dbReference>
<evidence type="ECO:0000313" key="3">
    <source>
        <dbReference type="EMBL" id="KAG9187041.1"/>
    </source>
</evidence>
<dbReference type="EMBL" id="JAANER010000008">
    <property type="protein sequence ID" value="KAG9187041.1"/>
    <property type="molecule type" value="Genomic_DNA"/>
</dbReference>
<evidence type="ECO:0000259" key="2">
    <source>
        <dbReference type="PROSITE" id="PS50146"/>
    </source>
</evidence>
<proteinExistence type="predicted"/>
<dbReference type="Proteomes" id="UP001199106">
    <property type="component" value="Unassembled WGS sequence"/>
</dbReference>
<dbReference type="AlphaFoldDB" id="A0AAD4FCF7"/>